<dbReference type="GO" id="GO:0005975">
    <property type="term" value="P:carbohydrate metabolic process"/>
    <property type="evidence" value="ECO:0007669"/>
    <property type="project" value="InterPro"/>
</dbReference>
<dbReference type="Pfam" id="PF07971">
    <property type="entry name" value="Glyco_hydro_92"/>
    <property type="match status" value="1"/>
</dbReference>
<dbReference type="Gene3D" id="3.30.2080.10">
    <property type="entry name" value="GH92 mannosidase domain"/>
    <property type="match status" value="1"/>
</dbReference>
<dbReference type="GO" id="GO:0000224">
    <property type="term" value="F:peptide-N4-(N-acetyl-beta-glucosaminyl)asparagine amidase activity"/>
    <property type="evidence" value="ECO:0007669"/>
    <property type="project" value="TreeGrafter"/>
</dbReference>
<dbReference type="NCBIfam" id="TIGR01180">
    <property type="entry name" value="aman2_put"/>
    <property type="match status" value="1"/>
</dbReference>
<evidence type="ECO:0000259" key="3">
    <source>
        <dbReference type="Pfam" id="PF07971"/>
    </source>
</evidence>
<dbReference type="InterPro" id="IPR014718">
    <property type="entry name" value="GH-type_carb-bd"/>
</dbReference>
<evidence type="ECO:0000256" key="1">
    <source>
        <dbReference type="SAM" id="MobiDB-lite"/>
    </source>
</evidence>
<feature type="signal peptide" evidence="2">
    <location>
        <begin position="1"/>
        <end position="17"/>
    </location>
</feature>
<dbReference type="InterPro" id="IPR005887">
    <property type="entry name" value="GH92_a_mannosidase_put"/>
</dbReference>
<dbReference type="Gene3D" id="1.20.1610.10">
    <property type="entry name" value="alpha-1,2-mannosidases domains"/>
    <property type="match status" value="1"/>
</dbReference>
<proteinExistence type="predicted"/>
<dbReference type="Gene3D" id="2.70.98.10">
    <property type="match status" value="1"/>
</dbReference>
<evidence type="ECO:0000313" key="6">
    <source>
        <dbReference type="Proteomes" id="UP000078240"/>
    </source>
</evidence>
<dbReference type="GO" id="GO:0005634">
    <property type="term" value="C:nucleus"/>
    <property type="evidence" value="ECO:0007669"/>
    <property type="project" value="TreeGrafter"/>
</dbReference>
<accession>A0A179HB58</accession>
<dbReference type="PANTHER" id="PTHR12143:SF44">
    <property type="entry name" value="GLYCOSYL HYDROLASE FAMILY 92 DOMAIN-CONTAINING PROTEIN"/>
    <property type="match status" value="1"/>
</dbReference>
<dbReference type="FunFam" id="2.70.98.10:FF:000028">
    <property type="entry name" value="Alpha-1,2-mannosidase family protein (AFU_orthologue AFUA_5G10520)"/>
    <property type="match status" value="1"/>
</dbReference>
<sequence>MRLTIYLQSLLPAAVIAADLSQYALTDTGSTNGGNTFPGVSRPLGMVKLGPDLLTGSDSYSGYQPTGSFIGFSMLHESGTGGAPKYGVVSQMPIVGHIGNPLSDAIKDTRAAPDFTEVGYYKSSLRSGTVLELAASEKAGMYKYTFPKDNKDHNVVVDVSHVLPSYRGMGLEQHYLGGNITVHEESSGQYYYTGYGTYDNGWNRAAPWTVYFCGKFDAPATYKTFLGADKKSSKLVAFSEEPSYQSNNARLGAVFTFKQTSVVSRVGVSFISASQACSNVNREIPADMTLSKLRQDTRDAWNSQVFSKVTTTDTNKTRLNQLYSALYFMHLLPTNKTGENPMWKSQEPYYDDIFTFWDLYRCTTPLLQILQPTYYGELLRSMIDIWRHDGWVSDARSSFANGAVQGGSNSDNVFADAYIKGVRGKVNWDDAFASMVKNAEVVPPNNHDPRDTTGSTKEGRGALPDWLEHGYITTKFSRSVSRAVEYSVNDFSLAVVAAGLGRSDQFKRYFNRSQNWRNHWNPKMRDLGFSGFLGPRNSKGFISQSALSCGGCYWRDKYYQALPWEYSFNAHHDMAHLIELMGGAKRFVARLEKSFQPNIARGNARFGYTLFNPGNEPSFTTPYLYNYVNRQDLAVKRSRFVAKSYYAPKPSGLPGNSDAGAMESWLLWNMVGLYPMTGQPYFLIGSPWFSDLTIDLGGEKKLVVKATGGSEDKFYVQSLKVNGQRWKKSWLTWDDIFARGGTLEFELGSEPKDWTTGVLPPSMASMSPDQASKLAGLWSQGKS</sequence>
<dbReference type="PANTHER" id="PTHR12143">
    <property type="entry name" value="PEPTIDE N-GLYCANASE PNGASE -RELATED"/>
    <property type="match status" value="1"/>
</dbReference>
<evidence type="ECO:0000313" key="5">
    <source>
        <dbReference type="EMBL" id="OAQ86741.1"/>
    </source>
</evidence>
<feature type="chain" id="PRO_5008103452" evidence="2">
    <location>
        <begin position="18"/>
        <end position="783"/>
    </location>
</feature>
<dbReference type="InterPro" id="IPR041371">
    <property type="entry name" value="GH92_N"/>
</dbReference>
<dbReference type="GO" id="GO:0030246">
    <property type="term" value="F:carbohydrate binding"/>
    <property type="evidence" value="ECO:0007669"/>
    <property type="project" value="InterPro"/>
</dbReference>
<feature type="region of interest" description="Disordered" evidence="1">
    <location>
        <begin position="762"/>
        <end position="783"/>
    </location>
</feature>
<evidence type="ECO:0000259" key="4">
    <source>
        <dbReference type="Pfam" id="PF17678"/>
    </source>
</evidence>
<dbReference type="FunFam" id="1.20.1050.60:FF:000002">
    <property type="entry name" value="Glycosyl hydrolase family 92"/>
    <property type="match status" value="1"/>
</dbReference>
<feature type="domain" description="Glycosyl hydrolase family 92" evidence="3">
    <location>
        <begin position="275"/>
        <end position="749"/>
    </location>
</feature>
<reference evidence="5 6" key="1">
    <citation type="submission" date="2016-01" db="EMBL/GenBank/DDBJ databases">
        <title>Biosynthesis of antibiotic leucinostatins and their inhibition on Phytophthora in bio-control Purpureocillium lilacinum.</title>
        <authorList>
            <person name="Wang G."/>
            <person name="Liu Z."/>
            <person name="Lin R."/>
            <person name="Li E."/>
            <person name="Mao Z."/>
            <person name="Ling J."/>
            <person name="Yin W."/>
            <person name="Xie B."/>
        </authorList>
    </citation>
    <scope>NUCLEOTIDE SEQUENCE [LARGE SCALE GENOMIC DNA]</scope>
    <source>
        <strain evidence="5">PLBJ-1</strain>
    </source>
</reference>
<dbReference type="AlphaFoldDB" id="A0A179HB58"/>
<keyword evidence="2" id="KW-0732">Signal</keyword>
<evidence type="ECO:0000256" key="2">
    <source>
        <dbReference type="SAM" id="SignalP"/>
    </source>
</evidence>
<comment type="caution">
    <text evidence="5">The sequence shown here is derived from an EMBL/GenBank/DDBJ whole genome shotgun (WGS) entry which is preliminary data.</text>
</comment>
<gene>
    <name evidence="5" type="ORF">VFPBJ_00781</name>
</gene>
<dbReference type="InterPro" id="IPR012939">
    <property type="entry name" value="Glyco_hydro_92"/>
</dbReference>
<dbReference type="FunFam" id="3.30.2080.10:FF:000001">
    <property type="entry name" value="Alpha-1,2-mannosidase subfamily"/>
    <property type="match status" value="1"/>
</dbReference>
<keyword evidence="5" id="KW-0378">Hydrolase</keyword>
<dbReference type="InterPro" id="IPR050883">
    <property type="entry name" value="PNGase"/>
</dbReference>
<feature type="domain" description="Glycosyl hydrolase family 92 N-terminal" evidence="4">
    <location>
        <begin position="28"/>
        <end position="269"/>
    </location>
</feature>
<dbReference type="EMBL" id="LSBH01000001">
    <property type="protein sequence ID" value="OAQ86741.1"/>
    <property type="molecule type" value="Genomic_DNA"/>
</dbReference>
<name>A0A179HB58_PURLI</name>
<dbReference type="SUPFAM" id="SSF48208">
    <property type="entry name" value="Six-hairpin glycosidases"/>
    <property type="match status" value="1"/>
</dbReference>
<dbReference type="Proteomes" id="UP000078240">
    <property type="component" value="Unassembled WGS sequence"/>
</dbReference>
<dbReference type="GO" id="GO:0006516">
    <property type="term" value="P:glycoprotein catabolic process"/>
    <property type="evidence" value="ECO:0007669"/>
    <property type="project" value="TreeGrafter"/>
</dbReference>
<dbReference type="Pfam" id="PF17678">
    <property type="entry name" value="Glyco_hydro_92N"/>
    <property type="match status" value="1"/>
</dbReference>
<dbReference type="Gene3D" id="1.20.1050.60">
    <property type="entry name" value="alpha-1,2-mannosidase"/>
    <property type="match status" value="1"/>
</dbReference>
<dbReference type="InterPro" id="IPR008928">
    <property type="entry name" value="6-hairpin_glycosidase_sf"/>
</dbReference>
<feature type="region of interest" description="Disordered" evidence="1">
    <location>
        <begin position="442"/>
        <end position="461"/>
    </location>
</feature>
<dbReference type="GO" id="GO:0005829">
    <property type="term" value="C:cytosol"/>
    <property type="evidence" value="ECO:0007669"/>
    <property type="project" value="TreeGrafter"/>
</dbReference>
<organism evidence="5 6">
    <name type="scientific">Purpureocillium lilacinum</name>
    <name type="common">Paecilomyces lilacinus</name>
    <dbReference type="NCBI Taxonomy" id="33203"/>
    <lineage>
        <taxon>Eukaryota</taxon>
        <taxon>Fungi</taxon>
        <taxon>Dikarya</taxon>
        <taxon>Ascomycota</taxon>
        <taxon>Pezizomycotina</taxon>
        <taxon>Sordariomycetes</taxon>
        <taxon>Hypocreomycetidae</taxon>
        <taxon>Hypocreales</taxon>
        <taxon>Ophiocordycipitaceae</taxon>
        <taxon>Purpureocillium</taxon>
    </lineage>
</organism>
<protein>
    <submittedName>
        <fullName evidence="5">Glycosyl hydrolase, family 92 protein</fullName>
    </submittedName>
</protein>